<keyword evidence="7" id="KW-1185">Reference proteome</keyword>
<evidence type="ECO:0000256" key="4">
    <source>
        <dbReference type="RuleBase" id="RU003345"/>
    </source>
</evidence>
<name>A0ABN1LPE0_9ALTE</name>
<sequence>MTTEYLALIRHGSYINGQWHSSDSVFSVLDKATNAQISVVANAQPAQMCAAIDAANNALPIWSTHSGAQRSQLLSNWHTLITEHREALAQLLTREQGKPLAEARAEIDYGAGYIKWFAAEAERICGDVMEGVNANQSMQVVKKPVGVVGAITPWNFPNAMITRKAAAALAAGCTFVVKPAADTPLSALALAALAHQAGIPQGVLNVVVGTDAQSMGRELTQSPKVAKLSFTGSTKVGQLLIKDCAATVKRVSMELGGNAPFIVFDDADIEAALEGAMQAKFRNAGQTCVCANRFLVQAGIADAFVAALRDKVATLSQGNGIDNVDLGPLISQQAAANVHALVEDAVQKGARRHTDTTWNNSAFYPPVILSDISTDMHIMHQEIFGPVVALSTFDTEEQAICMANATEYGLAAYFYTRNYARMQRVANALQFGMLGMNQAVISNPAAPFGGVKHSGYGREGSKYGLDDYLSLQYRCIGTH</sequence>
<evidence type="ECO:0000313" key="6">
    <source>
        <dbReference type="EMBL" id="GAA0858655.1"/>
    </source>
</evidence>
<dbReference type="InterPro" id="IPR015590">
    <property type="entry name" value="Aldehyde_DH_dom"/>
</dbReference>
<dbReference type="PROSITE" id="PS00070">
    <property type="entry name" value="ALDEHYDE_DEHYDR_CYS"/>
    <property type="match status" value="1"/>
</dbReference>
<dbReference type="InterPro" id="IPR016163">
    <property type="entry name" value="Ald_DH_C"/>
</dbReference>
<gene>
    <name evidence="6" type="primary">gabD</name>
    <name evidence="6" type="ORF">GCM10009114_29090</name>
</gene>
<dbReference type="InterPro" id="IPR016160">
    <property type="entry name" value="Ald_DH_CS_CYS"/>
</dbReference>
<evidence type="ECO:0000256" key="3">
    <source>
        <dbReference type="PROSITE-ProRule" id="PRU10007"/>
    </source>
</evidence>
<dbReference type="RefSeq" id="WP_343861237.1">
    <property type="nucleotide sequence ID" value="NZ_BAAAFD010000009.1"/>
</dbReference>
<evidence type="ECO:0000256" key="1">
    <source>
        <dbReference type="ARBA" id="ARBA00009986"/>
    </source>
</evidence>
<feature type="active site" evidence="3">
    <location>
        <position position="254"/>
    </location>
</feature>
<dbReference type="PANTHER" id="PTHR43353:SF5">
    <property type="entry name" value="SUCCINATE-SEMIALDEHYDE DEHYDROGENASE, MITOCHONDRIAL"/>
    <property type="match status" value="1"/>
</dbReference>
<organism evidence="6 7">
    <name type="scientific">Aliiglaciecola litoralis</name>
    <dbReference type="NCBI Taxonomy" id="582857"/>
    <lineage>
        <taxon>Bacteria</taxon>
        <taxon>Pseudomonadati</taxon>
        <taxon>Pseudomonadota</taxon>
        <taxon>Gammaproteobacteria</taxon>
        <taxon>Alteromonadales</taxon>
        <taxon>Alteromonadaceae</taxon>
        <taxon>Aliiglaciecola</taxon>
    </lineage>
</organism>
<reference evidence="6 7" key="1">
    <citation type="journal article" date="2019" name="Int. J. Syst. Evol. Microbiol.">
        <title>The Global Catalogue of Microorganisms (GCM) 10K type strain sequencing project: providing services to taxonomists for standard genome sequencing and annotation.</title>
        <authorList>
            <consortium name="The Broad Institute Genomics Platform"/>
            <consortium name="The Broad Institute Genome Sequencing Center for Infectious Disease"/>
            <person name="Wu L."/>
            <person name="Ma J."/>
        </authorList>
    </citation>
    <scope>NUCLEOTIDE SEQUENCE [LARGE SCALE GENOMIC DNA]</scope>
    <source>
        <strain evidence="6 7">JCM 15896</strain>
    </source>
</reference>
<dbReference type="InterPro" id="IPR029510">
    <property type="entry name" value="Ald_DH_CS_GLU"/>
</dbReference>
<comment type="caution">
    <text evidence="6">The sequence shown here is derived from an EMBL/GenBank/DDBJ whole genome shotgun (WGS) entry which is preliminary data.</text>
</comment>
<proteinExistence type="inferred from homology"/>
<dbReference type="PROSITE" id="PS00687">
    <property type="entry name" value="ALDEHYDE_DEHYDR_GLU"/>
    <property type="match status" value="1"/>
</dbReference>
<evidence type="ECO:0000259" key="5">
    <source>
        <dbReference type="Pfam" id="PF00171"/>
    </source>
</evidence>
<accession>A0ABN1LPE0</accession>
<evidence type="ECO:0000313" key="7">
    <source>
        <dbReference type="Proteomes" id="UP001500359"/>
    </source>
</evidence>
<dbReference type="PANTHER" id="PTHR43353">
    <property type="entry name" value="SUCCINATE-SEMIALDEHYDE DEHYDROGENASE, MITOCHONDRIAL"/>
    <property type="match status" value="1"/>
</dbReference>
<dbReference type="InterPro" id="IPR050740">
    <property type="entry name" value="Aldehyde_DH_Superfamily"/>
</dbReference>
<dbReference type="SUPFAM" id="SSF53720">
    <property type="entry name" value="ALDH-like"/>
    <property type="match status" value="1"/>
</dbReference>
<dbReference type="InterPro" id="IPR016161">
    <property type="entry name" value="Ald_DH/histidinol_DH"/>
</dbReference>
<dbReference type="InterPro" id="IPR016162">
    <property type="entry name" value="Ald_DH_N"/>
</dbReference>
<keyword evidence="2 4" id="KW-0560">Oxidoreductase</keyword>
<feature type="domain" description="Aldehyde dehydrogenase" evidence="5">
    <location>
        <begin position="21"/>
        <end position="471"/>
    </location>
</feature>
<dbReference type="Gene3D" id="3.40.309.10">
    <property type="entry name" value="Aldehyde Dehydrogenase, Chain A, domain 2"/>
    <property type="match status" value="1"/>
</dbReference>
<evidence type="ECO:0000256" key="2">
    <source>
        <dbReference type="ARBA" id="ARBA00023002"/>
    </source>
</evidence>
<dbReference type="EMBL" id="BAAAFD010000009">
    <property type="protein sequence ID" value="GAA0858655.1"/>
    <property type="molecule type" value="Genomic_DNA"/>
</dbReference>
<dbReference type="Pfam" id="PF00171">
    <property type="entry name" value="Aldedh"/>
    <property type="match status" value="1"/>
</dbReference>
<protein>
    <submittedName>
        <fullName evidence="6">NADP-dependent succinate-semialdehyde dehydrogenase</fullName>
    </submittedName>
</protein>
<dbReference type="Gene3D" id="3.40.605.10">
    <property type="entry name" value="Aldehyde Dehydrogenase, Chain A, domain 1"/>
    <property type="match status" value="1"/>
</dbReference>
<comment type="similarity">
    <text evidence="1 4">Belongs to the aldehyde dehydrogenase family.</text>
</comment>
<dbReference type="Proteomes" id="UP001500359">
    <property type="component" value="Unassembled WGS sequence"/>
</dbReference>
<dbReference type="CDD" id="cd07103">
    <property type="entry name" value="ALDH_F5_SSADH_GabD"/>
    <property type="match status" value="1"/>
</dbReference>